<gene>
    <name evidence="1" type="ORF">ACFODX_17415</name>
</gene>
<dbReference type="EMBL" id="JBHRTF010000016">
    <property type="protein sequence ID" value="MFC3117351.1"/>
    <property type="molecule type" value="Genomic_DNA"/>
</dbReference>
<name>A0ABV7FKS2_9GAMM</name>
<evidence type="ECO:0000313" key="2">
    <source>
        <dbReference type="Proteomes" id="UP001595555"/>
    </source>
</evidence>
<proteinExistence type="predicted"/>
<organism evidence="1 2">
    <name type="scientific">Cellvibrio fontiphilus</name>
    <dbReference type="NCBI Taxonomy" id="1815559"/>
    <lineage>
        <taxon>Bacteria</taxon>
        <taxon>Pseudomonadati</taxon>
        <taxon>Pseudomonadota</taxon>
        <taxon>Gammaproteobacteria</taxon>
        <taxon>Cellvibrionales</taxon>
        <taxon>Cellvibrionaceae</taxon>
        <taxon>Cellvibrio</taxon>
    </lineage>
</organism>
<reference evidence="2" key="1">
    <citation type="journal article" date="2019" name="Int. J. Syst. Evol. Microbiol.">
        <title>The Global Catalogue of Microorganisms (GCM) 10K type strain sequencing project: providing services to taxonomists for standard genome sequencing and annotation.</title>
        <authorList>
            <consortium name="The Broad Institute Genomics Platform"/>
            <consortium name="The Broad Institute Genome Sequencing Center for Infectious Disease"/>
            <person name="Wu L."/>
            <person name="Ma J."/>
        </authorList>
    </citation>
    <scope>NUCLEOTIDE SEQUENCE [LARGE SCALE GENOMIC DNA]</scope>
    <source>
        <strain evidence="2">KCTC 52237</strain>
    </source>
</reference>
<dbReference type="Proteomes" id="UP001595555">
    <property type="component" value="Unassembled WGS sequence"/>
</dbReference>
<evidence type="ECO:0000313" key="1">
    <source>
        <dbReference type="EMBL" id="MFC3117351.1"/>
    </source>
</evidence>
<accession>A0ABV7FKS2</accession>
<sequence>MERIGSKQLKAIIDACDKGDFKTFVELSGGACVPLKNQPLSALHVAKETPNKYGEAIKKLIGLCFQGIETIKTHIRKWIVRPVDLSTKKNDFGMGLALSGANAPPLEFCQ</sequence>
<protein>
    <submittedName>
        <fullName evidence="1">Uncharacterized protein</fullName>
    </submittedName>
</protein>
<keyword evidence="2" id="KW-1185">Reference proteome</keyword>
<dbReference type="RefSeq" id="WP_378121508.1">
    <property type="nucleotide sequence ID" value="NZ_JBHRTF010000016.1"/>
</dbReference>
<comment type="caution">
    <text evidence="1">The sequence shown here is derived from an EMBL/GenBank/DDBJ whole genome shotgun (WGS) entry which is preliminary data.</text>
</comment>